<gene>
    <name evidence="4" type="ORF">DDR56_09680</name>
</gene>
<dbReference type="RefSeq" id="WP_125747792.1">
    <property type="nucleotide sequence ID" value="NZ_CP034367.1"/>
</dbReference>
<feature type="coiled-coil region" evidence="1">
    <location>
        <begin position="852"/>
        <end position="923"/>
    </location>
</feature>
<accession>A0ABX2B9N4</accession>
<dbReference type="Pfam" id="PF24801">
    <property type="entry name" value="FNIII-A_GpJ"/>
    <property type="match status" value="1"/>
</dbReference>
<keyword evidence="1" id="KW-0175">Coiled coil</keyword>
<evidence type="ECO:0000256" key="1">
    <source>
        <dbReference type="SAM" id="Coils"/>
    </source>
</evidence>
<dbReference type="InterPro" id="IPR055385">
    <property type="entry name" value="GpJ_HDII-ins2"/>
</dbReference>
<dbReference type="Gene3D" id="2.60.40.10">
    <property type="entry name" value="Immunoglobulins"/>
    <property type="match status" value="1"/>
</dbReference>
<proteinExistence type="predicted"/>
<dbReference type="Proteomes" id="UP001318401">
    <property type="component" value="Unassembled WGS sequence"/>
</dbReference>
<evidence type="ECO:0000259" key="3">
    <source>
        <dbReference type="PROSITE" id="PS50853"/>
    </source>
</evidence>
<dbReference type="Pfam" id="PF13550">
    <property type="entry name" value="Phage-tail_3"/>
    <property type="match status" value="1"/>
</dbReference>
<protein>
    <recommendedName>
        <fullName evidence="3">Fibronectin type-III domain-containing protein</fullName>
    </recommendedName>
</protein>
<comment type="caution">
    <text evidence="4">The sequence shown here is derived from an EMBL/GenBank/DDBJ whole genome shotgun (WGS) entry which is preliminary data.</text>
</comment>
<dbReference type="PANTHER" id="PTHR36251:SF2">
    <property type="entry name" value="GIFSY-2 PROPHAGE HOST SPECIFICITY PROTEIN J, PHAGE LAMBDA"/>
    <property type="match status" value="1"/>
</dbReference>
<evidence type="ECO:0000256" key="2">
    <source>
        <dbReference type="SAM" id="MobiDB-lite"/>
    </source>
</evidence>
<dbReference type="InterPro" id="IPR032876">
    <property type="entry name" value="J_dom"/>
</dbReference>
<name>A0ABX2B9N4_9GAMM</name>
<evidence type="ECO:0000313" key="5">
    <source>
        <dbReference type="Proteomes" id="UP001318401"/>
    </source>
</evidence>
<feature type="region of interest" description="Disordered" evidence="2">
    <location>
        <begin position="1"/>
        <end position="30"/>
    </location>
</feature>
<feature type="compositionally biased region" description="Polar residues" evidence="2">
    <location>
        <begin position="19"/>
        <end position="30"/>
    </location>
</feature>
<dbReference type="InterPro" id="IPR057587">
    <property type="entry name" value="GpJ_Ig_second"/>
</dbReference>
<dbReference type="InterPro" id="IPR013783">
    <property type="entry name" value="Ig-like_fold"/>
</dbReference>
<dbReference type="PROSITE" id="PS50853">
    <property type="entry name" value="FN3"/>
    <property type="match status" value="1"/>
</dbReference>
<dbReference type="SUPFAM" id="SSF49265">
    <property type="entry name" value="Fibronectin type III"/>
    <property type="match status" value="1"/>
</dbReference>
<dbReference type="PANTHER" id="PTHR36251">
    <property type="entry name" value="FELS-1 PROPHAGE HOST SPECIFICITY PROTEIN-RELATED"/>
    <property type="match status" value="1"/>
</dbReference>
<dbReference type="CDD" id="cd00063">
    <property type="entry name" value="FN3"/>
    <property type="match status" value="1"/>
</dbReference>
<dbReference type="InterPro" id="IPR036116">
    <property type="entry name" value="FN3_sf"/>
</dbReference>
<dbReference type="InterPro" id="IPR003961">
    <property type="entry name" value="FN3_dom"/>
</dbReference>
<dbReference type="EMBL" id="QDKN01000003">
    <property type="protein sequence ID" value="NPT30830.1"/>
    <property type="molecule type" value="Genomic_DNA"/>
</dbReference>
<sequence>MKQLIEGAGGGGKEGGGSQRTPQEAPNTLRSTSKARLIDAIGEGEIVGLVNGLKSVYLDDTPLQDESDEFNFQGVTVHTRNGEPDQAHIPGFPAVETANDVSTEVTQGAPIVRTVGNLDADAVRVTLKLPALNEQDTSNGDLVGASVEVAIDIRPMDGVWEECKRDTIAGKTTSPYQRTYRIELIGSGPWDVRMRRITPDSDVVTLNNATYWATYTEVIDAKLSYPDTALVALEVDAQQFGNQIPARSYDVKGLIIRVPDNYNPTTRTYTGFWSGNFKLAWSDNPAWCYYDLATKTRYGAALANVDKWALYQIAQYCDELVPDGFGGEEPRFTFNTVLASQEEAITALHTLASAFRGMTYWGTNTVMPVADMPADPVKLVTPANVIDGEFVYECTGLKARHSVAIVSYNDPNDNYRQQVEVVEDAEAIEQYGWRSLEINAVACTSRGQAHRLGKWTLASERAETETVSYRASIDHADIRPGDIISVSDPTTAGARLGGRIVTSGTAALTLDKVPEQASGANWFLDVMLPSGAVERRAVSGFNGDVVTLANPLSAAPIAGAVWILSSQAVEPRRFRVLANIEEAARVYHITALEHDPTKYARIELGIDLELPNYSLLPTGPVVGPYSLTAEAYKYLAGGTEHQGMTISWTPSDDPRVLRYIVEVQGPSDLRWRTVYTESGTSVDLRDVESGQWMIRVRGVTGIGTASPWSTLTTNIGGLLLPVPPDSVDVIIGTFTITLIPRGAYPGQMYEFWRSNAALQSDQITSNAVRLTVSTSLTDTELSHGTTYFYYIRGTNAYGVSDWYPVQATTDSDPEKILQVLSDEIRASHLWPQLRQEIEKISGPEGMDGSVAQRLAEEAAARAQEIANQAQSQADALIAESQARAAALADQAQQLTDAIDSVESQAAQAVADEQQARIDALDQERAERIDSFNAEAQARAQAIAAETENRTVAITQLSEQVENEFGLLGLEINAIAAAYDATAASIYTMTQIRVNESEVFATQINQLSGRVDDNDALILDERQIRINQVSSLATQVGILSARLDTRPSLNSGFEPGADFDAWNATTGNAISAVTSGVYSGLQSALITATAGGANPTGGGVRRIIAPETAVEFAGHEIRLAIYAKQPENGASNEFALAYQVDGQAVDWQRFTPSTEWSFHDIVVDVPEGTGTAEHAISIWGDTADSGSGVLVDRVLVTYAETDIPEVTAAIEQIQQALVDQEQAVAQELSGFESQLAENAAAIQSEITTRSTLTDALASDVLTLQASTEDNAAAITAEREAWTTETEALAQKLDQQSAQIEDGEAALEEMRTVSASEDEYLASLQRLLVAAEGANSASYKYTVEARTTDKEAQTVVNERLTAQIDDAFSVIESEKLVRATEDEALAKQISQQGARIDGNVAAISDEATTRATEDEALSTRISSVVSTTGANTAAINTESATRATADQALSSRIDSVVSTTGANTAAIQSEASTRATEDQALSTRIDYVVSTFGADVAAVNTRIETSITGESLIRNGLFSTGDFTDWALVGSDMSVVQKDLDSGTNAIKTIPALYAVHIPPSSDDQTLATEWMEVVSGDTYSLIVDYASGGNSPDVDFRLYIGWQSEDNSNRSWQYLPGNAGSTAWSKTAPYTVVAPDWAVTARVMVRRLGGGNGPLYVTNIRGYRVDESLAKRIDSVVSTAGANTAAINSEASTRANQDAALSSRIDTVVSTTNANAAAISSEASTRVTKDAALSTRIDSVVSTTNANTAAISSEASTRATEDQALSTRINTVASTASGNTSAIQSEANTRASAVNALSERIDTVQVEFDDELAAFSKQPKCSTTRPLLG</sequence>
<feature type="domain" description="Fibronectin type-III" evidence="3">
    <location>
        <begin position="720"/>
        <end position="814"/>
    </location>
</feature>
<dbReference type="InterPro" id="IPR053171">
    <property type="entry name" value="Viral_Tip_Attach_Protein"/>
</dbReference>
<evidence type="ECO:0000313" key="4">
    <source>
        <dbReference type="EMBL" id="NPT30830.1"/>
    </source>
</evidence>
<keyword evidence="5" id="KW-1185">Reference proteome</keyword>
<dbReference type="Pfam" id="PF24489">
    <property type="entry name" value="Ig_J_second"/>
    <property type="match status" value="1"/>
</dbReference>
<feature type="compositionally biased region" description="Gly residues" evidence="2">
    <location>
        <begin position="7"/>
        <end position="18"/>
    </location>
</feature>
<organism evidence="4 5">
    <name type="scientific">Vreelandella venusta</name>
    <dbReference type="NCBI Taxonomy" id="44935"/>
    <lineage>
        <taxon>Bacteria</taxon>
        <taxon>Pseudomonadati</taxon>
        <taxon>Pseudomonadota</taxon>
        <taxon>Gammaproteobacteria</taxon>
        <taxon>Oceanospirillales</taxon>
        <taxon>Halomonadaceae</taxon>
        <taxon>Vreelandella</taxon>
    </lineage>
</organism>
<reference evidence="4 5" key="1">
    <citation type="submission" date="2018-04" db="EMBL/GenBank/DDBJ databases">
        <authorList>
            <person name="Li G."/>
            <person name="Du W."/>
            <person name="Bai Y."/>
        </authorList>
    </citation>
    <scope>NUCLEOTIDE SEQUENCE [LARGE SCALE GENOMIC DNA]</scope>
    <source>
        <strain evidence="4 5">YYYZ-3</strain>
    </source>
</reference>